<dbReference type="PANTHER" id="PTHR21497:SF24">
    <property type="entry name" value="E3 UBIQUITIN-PROTEIN LIGASE UBR1"/>
    <property type="match status" value="1"/>
</dbReference>
<dbReference type="GO" id="GO:0005737">
    <property type="term" value="C:cytoplasm"/>
    <property type="evidence" value="ECO:0007669"/>
    <property type="project" value="TreeGrafter"/>
</dbReference>
<comment type="pathway">
    <text evidence="1">Protein modification; protein ubiquitination.</text>
</comment>
<keyword evidence="1" id="KW-0833">Ubl conjugation pathway</keyword>
<dbReference type="Pfam" id="PF18995">
    <property type="entry name" value="PRT6_C"/>
    <property type="match status" value="1"/>
</dbReference>
<evidence type="ECO:0000313" key="6">
    <source>
        <dbReference type="WBParaSite" id="GPLIN_000949100"/>
    </source>
</evidence>
<dbReference type="Pfam" id="PF22960">
    <property type="entry name" value="WHD_UBR1"/>
    <property type="match status" value="1"/>
</dbReference>
<dbReference type="Proteomes" id="UP000050741">
    <property type="component" value="Unassembled WGS sequence"/>
</dbReference>
<dbReference type="InterPro" id="IPR039164">
    <property type="entry name" value="UBR1-like"/>
</dbReference>
<evidence type="ECO:0000256" key="1">
    <source>
        <dbReference type="RuleBase" id="RU366018"/>
    </source>
</evidence>
<comment type="catalytic activity">
    <reaction evidence="1">
        <text>S-ubiquitinyl-[E2 ubiquitin-conjugating enzyme]-L-cysteine + [acceptor protein]-L-lysine = [E2 ubiquitin-conjugating enzyme]-L-cysteine + N(6)-ubiquitinyl-[acceptor protein]-L-lysine.</text>
        <dbReference type="EC" id="2.3.2.27"/>
    </reaction>
</comment>
<accession>A0A183C9E3</accession>
<keyword evidence="1" id="KW-0808">Transferase</keyword>
<evidence type="ECO:0000256" key="2">
    <source>
        <dbReference type="SAM" id="MobiDB-lite"/>
    </source>
</evidence>
<feature type="domain" description="E3 ubiquitin-protein ligase UBR-like C-terminal" evidence="3">
    <location>
        <begin position="1061"/>
        <end position="1408"/>
    </location>
</feature>
<feature type="compositionally biased region" description="Polar residues" evidence="2">
    <location>
        <begin position="831"/>
        <end position="853"/>
    </location>
</feature>
<evidence type="ECO:0000259" key="3">
    <source>
        <dbReference type="Pfam" id="PF18995"/>
    </source>
</evidence>
<protein>
    <recommendedName>
        <fullName evidence="1">E3 ubiquitin-protein ligase</fullName>
        <ecNumber evidence="1">2.3.2.27</ecNumber>
    </recommendedName>
</protein>
<sequence length="1434" mass="161792">MGYLLTQVPRDGSEWTASLREGFVHGAHTFLRFLNCMQAMDEVKRQSTEHQLMESEWETAFNIFLRLQEPLSLLLAWARTDSRVQLNLFLKTMQLMWGHCELRNEFKGKRNRVEVNGHHAFCIPFEVSHSAVSVHQPLWRFLAGLMCASADILRFYTTDDASKFDISNAENANQLVEQVLAGHLRLNISGMRTFLLEMPLRVLVLNAQVHNYSSCLCRTEMFDRDIQTLQVHEHFLLFESNNNKQQVVGATMDPNKFLIRLLDRFGLAKWAAIGFEELSTQPGAIEGTNQEESGKIFSVLAEEIYHLLIILLGERYSVGISEEATPEKALEREIVHILSTGPKPFSHIEKHMPNDPAFQRLPLDTAVRSVSDFKRPVSAASGQFHLKDSLRTQYNAFFWHYSKHLISLAEQHQQKVRSGLSRELKACPPPMPPPFAPFFAPLLRIMESDLFVKLIRVVFERVAKRSRFVSDGLFYRTLFLTGMALNEQKSAHLRNESFNFLRMAKAEGIFDFLVRLQDKPEAEAHNDLLWWIMKHYSEVSALCTSEDGTSGDGPTGVLPDANVQLGGEDGARKSAQRAAVATQKRQLALERMRKLQTAFKTKHPDQTENTPTGPQGVRLPKADNGSLGETIDESEPAVLAPGSGFPVCCGPTKSRVELRPQPSIKCILCQEDECISFDGSEMVCSAFVQNSSLFARQCIPTKHLLSHGQPTNAVDELLNIFAPVDLPQELHVSTCSHLMHFSCYKQFIDSSNARERLRRPNILNSRMLNVEANEYLCPLCKRVLCLFFHRRQPIQSAQSSPDKQQLAAKGHSRKRSYSERTLTEFAKDAFESTTNSGDNQQQHQADAGPTTTGVSHSSVSSLPSALESVQLMEIMMAGHQQLQQQQNQSDHSSPSMNEAIIGQIQAAEPSTSVKQTFRPAFDIGKFCNHCYPLLQGKESTHQPASSSQNLARVSPFARLSELLNVLRSCSFVVRSLSAVLEAEKKPLFGAFNTRQRDCLNAYVRLAMIMPFNCQPTVLRLLVFRLLSPLLMPPISAEEDTASSGSSTGATTSKTATAITMSSLPQQQQQLPKSPLYSQLEQALRTEVGIMHIDMLTLAVELVLCIGWTWVYGNRVLHSMYEPDTVWKVADGSIDELLSKCMSLTESDDGKASDFMGSMELLRRLFPHHHLWKWTQQSESALYERIHHAAISFLRPLAILYSAITLVPPPESLKDPSLDSFVPLCRYLGLPSTLSELFAGAQVEQLFQMWSMPQRFKQNQRDLIALHLPLRVNTLIELPNDYSELVKMTVNFRCPEVKELTSTIPTLCLNCGEMLCSQGYCCQKLVDGRSVGACNAHMSRCQSSSGVFLRIRECQIICLLVTGGGELTRGCFKAAPYVDEFGETDPGFRRGNPMHLNRELYWKMQRLWLHQEIAEEIINQYELNYRNIAFEWNNF</sequence>
<dbReference type="InterPro" id="IPR044046">
    <property type="entry name" value="E3_ligase_UBR-like_C"/>
</dbReference>
<keyword evidence="1" id="KW-0863">Zinc-finger</keyword>
<dbReference type="GO" id="GO:0071596">
    <property type="term" value="P:ubiquitin-dependent protein catabolic process via the N-end rule pathway"/>
    <property type="evidence" value="ECO:0007669"/>
    <property type="project" value="UniProtKB-UniRule"/>
</dbReference>
<evidence type="ECO:0000313" key="5">
    <source>
        <dbReference type="Proteomes" id="UP000050741"/>
    </source>
</evidence>
<reference evidence="5" key="2">
    <citation type="submission" date="2014-05" db="EMBL/GenBank/DDBJ databases">
        <title>The genome and life-stage specific transcriptomes of Globodera pallida elucidate key aspects of plant parasitism by a cyst nematode.</title>
        <authorList>
            <person name="Cotton J.A."/>
            <person name="Lilley C.J."/>
            <person name="Jones L.M."/>
            <person name="Kikuchi T."/>
            <person name="Reid A.J."/>
            <person name="Thorpe P."/>
            <person name="Tsai I.J."/>
            <person name="Beasley H."/>
            <person name="Blok V."/>
            <person name="Cock P.J.A."/>
            <person name="Van den Akker S.E."/>
            <person name="Holroyd N."/>
            <person name="Hunt M."/>
            <person name="Mantelin S."/>
            <person name="Naghra H."/>
            <person name="Pain A."/>
            <person name="Palomares-Rius J.E."/>
            <person name="Zarowiecki M."/>
            <person name="Berriman M."/>
            <person name="Jones J.T."/>
            <person name="Urwin P.E."/>
        </authorList>
    </citation>
    <scope>NUCLEOTIDE SEQUENCE [LARGE SCALE GENOMIC DNA]</scope>
    <source>
        <strain evidence="5">Lindley</strain>
    </source>
</reference>
<proteinExistence type="inferred from homology"/>
<keyword evidence="1" id="KW-0479">Metal-binding</keyword>
<organism evidence="5 6">
    <name type="scientific">Globodera pallida</name>
    <name type="common">Potato cyst nematode worm</name>
    <name type="synonym">Heterodera pallida</name>
    <dbReference type="NCBI Taxonomy" id="36090"/>
    <lineage>
        <taxon>Eukaryota</taxon>
        <taxon>Metazoa</taxon>
        <taxon>Ecdysozoa</taxon>
        <taxon>Nematoda</taxon>
        <taxon>Chromadorea</taxon>
        <taxon>Rhabditida</taxon>
        <taxon>Tylenchina</taxon>
        <taxon>Tylenchomorpha</taxon>
        <taxon>Tylenchoidea</taxon>
        <taxon>Heteroderidae</taxon>
        <taxon>Heteroderinae</taxon>
        <taxon>Globodera</taxon>
    </lineage>
</organism>
<comment type="similarity">
    <text evidence="1">Belongs to the E3 ubiquitin-protein ligase UBR1-like family.</text>
</comment>
<dbReference type="GO" id="GO:0000151">
    <property type="term" value="C:ubiquitin ligase complex"/>
    <property type="evidence" value="ECO:0007669"/>
    <property type="project" value="TreeGrafter"/>
</dbReference>
<dbReference type="WBParaSite" id="GPLIN_000949100">
    <property type="protein sequence ID" value="GPLIN_000949100"/>
    <property type="gene ID" value="GPLIN_000949100"/>
</dbReference>
<feature type="region of interest" description="Disordered" evidence="2">
    <location>
        <begin position="796"/>
        <end position="859"/>
    </location>
</feature>
<reference evidence="5" key="1">
    <citation type="submission" date="2013-12" db="EMBL/GenBank/DDBJ databases">
        <authorList>
            <person name="Aslett M."/>
        </authorList>
    </citation>
    <scope>NUCLEOTIDE SEQUENCE [LARGE SCALE GENOMIC DNA]</scope>
    <source>
        <strain evidence="5">Lindley</strain>
    </source>
</reference>
<dbReference type="UniPathway" id="UPA00143"/>
<feature type="region of interest" description="Disordered" evidence="2">
    <location>
        <begin position="598"/>
        <end position="623"/>
    </location>
</feature>
<feature type="compositionally biased region" description="Basic and acidic residues" evidence="2">
    <location>
        <begin position="816"/>
        <end position="830"/>
    </location>
</feature>
<dbReference type="GO" id="GO:0016567">
    <property type="term" value="P:protein ubiquitination"/>
    <property type="evidence" value="ECO:0007669"/>
    <property type="project" value="UniProtKB-UniRule"/>
</dbReference>
<reference evidence="6" key="3">
    <citation type="submission" date="2016-06" db="UniProtKB">
        <authorList>
            <consortium name="WormBaseParasite"/>
        </authorList>
    </citation>
    <scope>IDENTIFICATION</scope>
</reference>
<keyword evidence="1" id="KW-0862">Zinc</keyword>
<dbReference type="GO" id="GO:0008270">
    <property type="term" value="F:zinc ion binding"/>
    <property type="evidence" value="ECO:0007669"/>
    <property type="project" value="UniProtKB-UniRule"/>
</dbReference>
<dbReference type="PANTHER" id="PTHR21497">
    <property type="entry name" value="UBIQUITIN LIGASE E3 ALPHA-RELATED"/>
    <property type="match status" value="1"/>
</dbReference>
<dbReference type="GO" id="GO:0061630">
    <property type="term" value="F:ubiquitin protein ligase activity"/>
    <property type="evidence" value="ECO:0007669"/>
    <property type="project" value="UniProtKB-UniRule"/>
</dbReference>
<evidence type="ECO:0000259" key="4">
    <source>
        <dbReference type="Pfam" id="PF22960"/>
    </source>
</evidence>
<dbReference type="EC" id="2.3.2.27" evidence="1"/>
<dbReference type="InterPro" id="IPR055194">
    <property type="entry name" value="UBR1-like_WH"/>
</dbReference>
<feature type="domain" description="E3 ubiquitin-protein ligase UBR1-like winged-helix" evidence="4">
    <location>
        <begin position="330"/>
        <end position="421"/>
    </location>
</feature>
<keyword evidence="5" id="KW-1185">Reference proteome</keyword>
<name>A0A183C9E3_GLOPA</name>
<comment type="function">
    <text evidence="1">Ubiquitin ligase protein which is a component of the N-end rule pathway. Recognizes and binds to proteins bearing specific N-terminal residues that are destabilizing according to the N-end rule, leading to their ubiquitination and subsequent degradation.</text>
</comment>